<accession>K4QSK8</accession>
<dbReference type="KEGG" id="sdv:BN159_0447"/>
<dbReference type="EMBL" id="HE971709">
    <property type="protein sequence ID" value="CCK24826.1"/>
    <property type="molecule type" value="Genomic_DNA"/>
</dbReference>
<dbReference type="STRING" id="1214101.BN159_0447"/>
<gene>
    <name evidence="1" type="ORF">BN159_0447</name>
</gene>
<dbReference type="AlphaFoldDB" id="K4QSK8"/>
<organism evidence="1 2">
    <name type="scientific">Streptomyces davaonensis (strain DSM 101723 / JCM 4913 / KCC S-0913 / 768)</name>
    <dbReference type="NCBI Taxonomy" id="1214101"/>
    <lineage>
        <taxon>Bacteria</taxon>
        <taxon>Bacillati</taxon>
        <taxon>Actinomycetota</taxon>
        <taxon>Actinomycetes</taxon>
        <taxon>Kitasatosporales</taxon>
        <taxon>Streptomycetaceae</taxon>
        <taxon>Streptomyces</taxon>
    </lineage>
</organism>
<reference evidence="1 2" key="1">
    <citation type="journal article" date="2012" name="J. Bacteriol.">
        <title>Genome sequence of the bacterium Streptomyces davawensis JCM 4913 and heterologous production of the unique antibiotic roseoflavin.</title>
        <authorList>
            <person name="Jankowitsch F."/>
            <person name="Schwarz J."/>
            <person name="Ruckert C."/>
            <person name="Gust B."/>
            <person name="Szczepanowski R."/>
            <person name="Blom J."/>
            <person name="Pelzer S."/>
            <person name="Kalinowski J."/>
            <person name="Mack M."/>
        </authorList>
    </citation>
    <scope>NUCLEOTIDE SEQUENCE [LARGE SCALE GENOMIC DNA]</scope>
    <source>
        <strain evidence="2">DSM 101723 / JCM 4913 / KCC S-0913 / 768</strain>
    </source>
</reference>
<sequence length="90" mass="10259">MRLVSKDGLTWENVDWLLGRHVFSLRGEVVSLGSLFEAIEAEEAEARGRVEQLVELQLADMTERLGAERERLSRLLGRCPCLPQTRHDRG</sequence>
<dbReference type="HOGENOM" id="CLU_2439388_0_0_11"/>
<protein>
    <submittedName>
        <fullName evidence="1">Uncharacterized protein</fullName>
    </submittedName>
</protein>
<keyword evidence="2" id="KW-1185">Reference proteome</keyword>
<evidence type="ECO:0000313" key="2">
    <source>
        <dbReference type="Proteomes" id="UP000008043"/>
    </source>
</evidence>
<proteinExistence type="predicted"/>
<name>K4QSK8_STRDJ</name>
<evidence type="ECO:0000313" key="1">
    <source>
        <dbReference type="EMBL" id="CCK24826.1"/>
    </source>
</evidence>
<dbReference type="Proteomes" id="UP000008043">
    <property type="component" value="Chromosome"/>
</dbReference>